<proteinExistence type="predicted"/>
<gene>
    <name evidence="2" type="ORF">K432DRAFT_310652</name>
</gene>
<dbReference type="GO" id="GO:0016740">
    <property type="term" value="F:transferase activity"/>
    <property type="evidence" value="ECO:0007669"/>
    <property type="project" value="UniProtKB-KW"/>
</dbReference>
<evidence type="ECO:0000313" key="2">
    <source>
        <dbReference type="EMBL" id="OCK74465.1"/>
    </source>
</evidence>
<dbReference type="InterPro" id="IPR006598">
    <property type="entry name" value="CAP10"/>
</dbReference>
<sequence>LGVGGYVANWTRSTNPCVFPEWQGLHGGFVRPENMSASQKLFPFFGASKFAVNNDILLPSPSAWNTSVQEVEISAADEHQHNTIDWKDKANKLWWRGPATGGHNTKLNWQRFHRHRFVSMLNSSHATTAEQSLHTTNGSSKGVAAADMHCDEPKDVVCPYHSAYFSRAPQPHPDEQARYKFAAVLDGNGGDDGGKFLRLLKSAVLPIKASVYRNWYDNHLWPWVHFVPVDMTFVDFVWPAQKTDHDDQARQIATAGREWANKVLRKEDMLVYVYRLLLEYARVVDDKRERLGWVWDLVGEGK</sequence>
<dbReference type="Proteomes" id="UP000250266">
    <property type="component" value="Unassembled WGS sequence"/>
</dbReference>
<feature type="non-terminal residue" evidence="2">
    <location>
        <position position="302"/>
    </location>
</feature>
<dbReference type="Pfam" id="PF05686">
    <property type="entry name" value="Glyco_transf_90"/>
    <property type="match status" value="1"/>
</dbReference>
<keyword evidence="3" id="KW-1185">Reference proteome</keyword>
<dbReference type="PANTHER" id="PTHR12203:SF22">
    <property type="entry name" value="CAPSULE ASSOCIATED PROTEIN"/>
    <property type="match status" value="1"/>
</dbReference>
<keyword evidence="2" id="KW-0808">Transferase</keyword>
<protein>
    <submittedName>
        <fullName evidence="2">Glycosyltransferase family 90 protein</fullName>
    </submittedName>
</protein>
<feature type="domain" description="Glycosyl transferase CAP10" evidence="1">
    <location>
        <begin position="29"/>
        <end position="287"/>
    </location>
</feature>
<evidence type="ECO:0000259" key="1">
    <source>
        <dbReference type="SMART" id="SM00672"/>
    </source>
</evidence>
<evidence type="ECO:0000313" key="3">
    <source>
        <dbReference type="Proteomes" id="UP000250266"/>
    </source>
</evidence>
<organism evidence="2 3">
    <name type="scientific">Lepidopterella palustris CBS 459.81</name>
    <dbReference type="NCBI Taxonomy" id="1314670"/>
    <lineage>
        <taxon>Eukaryota</taxon>
        <taxon>Fungi</taxon>
        <taxon>Dikarya</taxon>
        <taxon>Ascomycota</taxon>
        <taxon>Pezizomycotina</taxon>
        <taxon>Dothideomycetes</taxon>
        <taxon>Pleosporomycetidae</taxon>
        <taxon>Mytilinidiales</taxon>
        <taxon>Argynnaceae</taxon>
        <taxon>Lepidopterella</taxon>
    </lineage>
</organism>
<dbReference type="SMART" id="SM00672">
    <property type="entry name" value="CAP10"/>
    <property type="match status" value="1"/>
</dbReference>
<dbReference type="InterPro" id="IPR051091">
    <property type="entry name" value="O-Glucosyltr/Glycosyltrsf_90"/>
</dbReference>
<dbReference type="EMBL" id="KV745474">
    <property type="protein sequence ID" value="OCK74465.1"/>
    <property type="molecule type" value="Genomic_DNA"/>
</dbReference>
<dbReference type="PANTHER" id="PTHR12203">
    <property type="entry name" value="KDEL LYS-ASP-GLU-LEU CONTAINING - RELATED"/>
    <property type="match status" value="1"/>
</dbReference>
<dbReference type="AlphaFoldDB" id="A0A8E2J9N1"/>
<name>A0A8E2J9N1_9PEZI</name>
<dbReference type="OrthoDB" id="541052at2759"/>
<accession>A0A8E2J9N1</accession>
<reference evidence="2 3" key="1">
    <citation type="journal article" date="2016" name="Nat. Commun.">
        <title>Ectomycorrhizal ecology is imprinted in the genome of the dominant symbiotic fungus Cenococcum geophilum.</title>
        <authorList>
            <consortium name="DOE Joint Genome Institute"/>
            <person name="Peter M."/>
            <person name="Kohler A."/>
            <person name="Ohm R.A."/>
            <person name="Kuo A."/>
            <person name="Krutzmann J."/>
            <person name="Morin E."/>
            <person name="Arend M."/>
            <person name="Barry K.W."/>
            <person name="Binder M."/>
            <person name="Choi C."/>
            <person name="Clum A."/>
            <person name="Copeland A."/>
            <person name="Grisel N."/>
            <person name="Haridas S."/>
            <person name="Kipfer T."/>
            <person name="LaButti K."/>
            <person name="Lindquist E."/>
            <person name="Lipzen A."/>
            <person name="Maire R."/>
            <person name="Meier B."/>
            <person name="Mihaltcheva S."/>
            <person name="Molinier V."/>
            <person name="Murat C."/>
            <person name="Poggeler S."/>
            <person name="Quandt C.A."/>
            <person name="Sperisen C."/>
            <person name="Tritt A."/>
            <person name="Tisserant E."/>
            <person name="Crous P.W."/>
            <person name="Henrissat B."/>
            <person name="Nehls U."/>
            <person name="Egli S."/>
            <person name="Spatafora J.W."/>
            <person name="Grigoriev I.V."/>
            <person name="Martin F.M."/>
        </authorList>
    </citation>
    <scope>NUCLEOTIDE SEQUENCE [LARGE SCALE GENOMIC DNA]</scope>
    <source>
        <strain evidence="2 3">CBS 459.81</strain>
    </source>
</reference>